<organism evidence="1 2">
    <name type="scientific">Paenibacillus gyeongsangnamensis</name>
    <dbReference type="NCBI Taxonomy" id="3388067"/>
    <lineage>
        <taxon>Bacteria</taxon>
        <taxon>Bacillati</taxon>
        <taxon>Bacillota</taxon>
        <taxon>Bacilli</taxon>
        <taxon>Bacillales</taxon>
        <taxon>Paenibacillaceae</taxon>
        <taxon>Paenibacillus</taxon>
    </lineage>
</organism>
<protein>
    <submittedName>
        <fullName evidence="1">YheC/YheD family protein</fullName>
    </submittedName>
</protein>
<dbReference type="RefSeq" id="WP_269882183.1">
    <property type="nucleotide sequence ID" value="NZ_JAQAGZ010000009.1"/>
</dbReference>
<sequence>MKKAIVRRRFVVSKWKKTKALLDSRAIALHIPETQTMTRAHLNEMLKKYGMVYVKPSTGTYGIGVMRIERETGSGSTRYRFQAGTRIRSFTDYDAMYDAIKGLTGGRLYLAQKGIQLLKHQGRRFDLRVMVQLSPQGRWETTGLIGRLAAANKVVTNIHNGGTLYPVETLLSSHLSGEETGRLLQKLRRLGTSVARQLYRKYPGLKEIGLDVALDEQLHPWVLEVNTCPDPWIFRKLKDKRIFSRIYRYCKAYGRL</sequence>
<dbReference type="EMBL" id="JAQAGZ010000009">
    <property type="protein sequence ID" value="MCZ8513657.1"/>
    <property type="molecule type" value="Genomic_DNA"/>
</dbReference>
<evidence type="ECO:0000313" key="1">
    <source>
        <dbReference type="EMBL" id="MCZ8513657.1"/>
    </source>
</evidence>
<accession>A0ABT4Q9U8</accession>
<proteinExistence type="predicted"/>
<comment type="caution">
    <text evidence="1">The sequence shown here is derived from an EMBL/GenBank/DDBJ whole genome shotgun (WGS) entry which is preliminary data.</text>
</comment>
<dbReference type="Proteomes" id="UP001527882">
    <property type="component" value="Unassembled WGS sequence"/>
</dbReference>
<evidence type="ECO:0000313" key="2">
    <source>
        <dbReference type="Proteomes" id="UP001527882"/>
    </source>
</evidence>
<reference evidence="1 2" key="1">
    <citation type="submission" date="2022-12" db="EMBL/GenBank/DDBJ databases">
        <title>Draft genome sequence of Paenibacillus sp. dW9.</title>
        <authorList>
            <person name="Choi E.-W."/>
            <person name="Kim D.-U."/>
        </authorList>
    </citation>
    <scope>NUCLEOTIDE SEQUENCE [LARGE SCALE GENOMIC DNA]</scope>
    <source>
        <strain evidence="2">dW9</strain>
    </source>
</reference>
<name>A0ABT4Q9U8_9BACL</name>
<dbReference type="SUPFAM" id="SSF56059">
    <property type="entry name" value="Glutathione synthetase ATP-binding domain-like"/>
    <property type="match status" value="1"/>
</dbReference>
<gene>
    <name evidence="1" type="ORF">O9H85_14665</name>
</gene>
<keyword evidence="2" id="KW-1185">Reference proteome</keyword>
<dbReference type="Pfam" id="PF14398">
    <property type="entry name" value="ATPgrasp_YheCD"/>
    <property type="match status" value="1"/>
</dbReference>
<dbReference type="InterPro" id="IPR026838">
    <property type="entry name" value="YheC/D"/>
</dbReference>
<dbReference type="Gene3D" id="3.30.470.20">
    <property type="entry name" value="ATP-grasp fold, B domain"/>
    <property type="match status" value="1"/>
</dbReference>